<evidence type="ECO:0000256" key="1">
    <source>
        <dbReference type="SAM" id="MobiDB-lite"/>
    </source>
</evidence>
<dbReference type="InterPro" id="IPR039295">
    <property type="entry name" value="MSB2"/>
</dbReference>
<dbReference type="GO" id="GO:0030010">
    <property type="term" value="P:establishment of cell polarity"/>
    <property type="evidence" value="ECO:0007669"/>
    <property type="project" value="TreeGrafter"/>
</dbReference>
<feature type="region of interest" description="Disordered" evidence="1">
    <location>
        <begin position="392"/>
        <end position="472"/>
    </location>
</feature>
<keyword evidence="2" id="KW-0472">Membrane</keyword>
<dbReference type="GO" id="GO:0009986">
    <property type="term" value="C:cell surface"/>
    <property type="evidence" value="ECO:0007669"/>
    <property type="project" value="TreeGrafter"/>
</dbReference>
<organism evidence="3 4">
    <name type="scientific">Teratosphaeria nubilosa</name>
    <dbReference type="NCBI Taxonomy" id="161662"/>
    <lineage>
        <taxon>Eukaryota</taxon>
        <taxon>Fungi</taxon>
        <taxon>Dikarya</taxon>
        <taxon>Ascomycota</taxon>
        <taxon>Pezizomycotina</taxon>
        <taxon>Dothideomycetes</taxon>
        <taxon>Dothideomycetidae</taxon>
        <taxon>Mycosphaerellales</taxon>
        <taxon>Teratosphaeriaceae</taxon>
        <taxon>Teratosphaeria</taxon>
    </lineage>
</organism>
<dbReference type="GO" id="GO:0001402">
    <property type="term" value="P:signal transduction involved in filamentous growth"/>
    <property type="evidence" value="ECO:0007669"/>
    <property type="project" value="TreeGrafter"/>
</dbReference>
<feature type="transmembrane region" description="Helical" evidence="2">
    <location>
        <begin position="363"/>
        <end position="384"/>
    </location>
</feature>
<dbReference type="GO" id="GO:0005034">
    <property type="term" value="F:osmosensor activity"/>
    <property type="evidence" value="ECO:0007669"/>
    <property type="project" value="InterPro"/>
</dbReference>
<feature type="region of interest" description="Disordered" evidence="1">
    <location>
        <begin position="79"/>
        <end position="107"/>
    </location>
</feature>
<name>A0A6G1LQ04_9PEZI</name>
<feature type="compositionally biased region" description="Polar residues" evidence="1">
    <location>
        <begin position="97"/>
        <end position="107"/>
    </location>
</feature>
<gene>
    <name evidence="3" type="ORF">EJ03DRAFT_347174</name>
</gene>
<reference evidence="3" key="1">
    <citation type="journal article" date="2020" name="Stud. Mycol.">
        <title>101 Dothideomycetes genomes: a test case for predicting lifestyles and emergence of pathogens.</title>
        <authorList>
            <person name="Haridas S."/>
            <person name="Albert R."/>
            <person name="Binder M."/>
            <person name="Bloem J."/>
            <person name="Labutti K."/>
            <person name="Salamov A."/>
            <person name="Andreopoulos B."/>
            <person name="Baker S."/>
            <person name="Barry K."/>
            <person name="Bills G."/>
            <person name="Bluhm B."/>
            <person name="Cannon C."/>
            <person name="Castanera R."/>
            <person name="Culley D."/>
            <person name="Daum C."/>
            <person name="Ezra D."/>
            <person name="Gonzalez J."/>
            <person name="Henrissat B."/>
            <person name="Kuo A."/>
            <person name="Liang C."/>
            <person name="Lipzen A."/>
            <person name="Lutzoni F."/>
            <person name="Magnuson J."/>
            <person name="Mondo S."/>
            <person name="Nolan M."/>
            <person name="Ohm R."/>
            <person name="Pangilinan J."/>
            <person name="Park H.-J."/>
            <person name="Ramirez L."/>
            <person name="Alfaro M."/>
            <person name="Sun H."/>
            <person name="Tritt A."/>
            <person name="Yoshinaga Y."/>
            <person name="Zwiers L.-H."/>
            <person name="Turgeon B."/>
            <person name="Goodwin S."/>
            <person name="Spatafora J."/>
            <person name="Crous P."/>
            <person name="Grigoriev I."/>
        </authorList>
    </citation>
    <scope>NUCLEOTIDE SEQUENCE</scope>
    <source>
        <strain evidence="3">CBS 116005</strain>
    </source>
</reference>
<feature type="region of interest" description="Disordered" evidence="1">
    <location>
        <begin position="317"/>
        <end position="355"/>
    </location>
</feature>
<dbReference type="PANTHER" id="PTHR35778:SF1">
    <property type="entry name" value="SIGNALING MUCIN HKR1-RELATED"/>
    <property type="match status" value="1"/>
</dbReference>
<dbReference type="GO" id="GO:0007232">
    <property type="term" value="P:osmosensory signaling pathway via Sho1 osmosensor"/>
    <property type="evidence" value="ECO:0007669"/>
    <property type="project" value="InterPro"/>
</dbReference>
<evidence type="ECO:0000256" key="2">
    <source>
        <dbReference type="SAM" id="Phobius"/>
    </source>
</evidence>
<sequence>MTDTALSVANSTPTQAHSHTLSTSTGSGSSVAVPVPVTNASSGAASPVLATDTAESTKPASIPLSADTTPAVGASTLNASAASATKPPGTRPASEYSLPTSPPSSMTVPYDHTVLTYAPPKASSMPVTPAASSPYGAAPTSIAPTGTDTATALYVPTSLVYAPSASAPGGIHTETGSGSSVKGMPTTMPALVQPPGGMPEAPVNFTLIQVGFNYGLNYPFVVSSENTTTQIFEFLPQGIAYGLGISTTDVKMNALLPYDTSSTQGYIKTLAQAYIPSDMVTDLEQALHQPNSQLYCNPSSTVRTLMSMIDPTIPLIPGTTVNQAGGGSADPDNPAGTTSASKGDGAPIGSDASNSMPVRGTSVGISVGAVCGAAVYAAAMIYLARRYRNKRQRHQRSSSVHSAGEMSQTGSGGMGAGYFMSGANGRSPVNRSSGGGSGGRHSRQSANSSNSRSVRDQGISNPIMAENSLGWN</sequence>
<dbReference type="PANTHER" id="PTHR35778">
    <property type="entry name" value="SIGNALING MUCIN HKR1-RELATED"/>
    <property type="match status" value="1"/>
</dbReference>
<feature type="compositionally biased region" description="Low complexity" evidence="1">
    <location>
        <begin position="16"/>
        <end position="38"/>
    </location>
</feature>
<proteinExistence type="predicted"/>
<keyword evidence="4" id="KW-1185">Reference proteome</keyword>
<keyword evidence="2" id="KW-0812">Transmembrane</keyword>
<dbReference type="AlphaFoldDB" id="A0A6G1LQ04"/>
<keyword evidence="2" id="KW-1133">Transmembrane helix</keyword>
<dbReference type="GO" id="GO:0005576">
    <property type="term" value="C:extracellular region"/>
    <property type="evidence" value="ECO:0007669"/>
    <property type="project" value="TreeGrafter"/>
</dbReference>
<evidence type="ECO:0008006" key="5">
    <source>
        <dbReference type="Google" id="ProtNLM"/>
    </source>
</evidence>
<feature type="compositionally biased region" description="Polar residues" evidence="1">
    <location>
        <begin position="1"/>
        <end position="15"/>
    </location>
</feature>
<protein>
    <recommendedName>
        <fullName evidence="5">Signaling mucin MSB2</fullName>
    </recommendedName>
</protein>
<dbReference type="EMBL" id="ML995808">
    <property type="protein sequence ID" value="KAF2774582.1"/>
    <property type="molecule type" value="Genomic_DNA"/>
</dbReference>
<dbReference type="OrthoDB" id="3366093at2759"/>
<dbReference type="Proteomes" id="UP000799436">
    <property type="component" value="Unassembled WGS sequence"/>
</dbReference>
<dbReference type="GO" id="GO:0030427">
    <property type="term" value="C:site of polarized growth"/>
    <property type="evidence" value="ECO:0007669"/>
    <property type="project" value="TreeGrafter"/>
</dbReference>
<dbReference type="GO" id="GO:0006972">
    <property type="term" value="P:hyperosmotic response"/>
    <property type="evidence" value="ECO:0007669"/>
    <property type="project" value="TreeGrafter"/>
</dbReference>
<feature type="region of interest" description="Disordered" evidence="1">
    <location>
        <begin position="1"/>
        <end position="67"/>
    </location>
</feature>
<accession>A0A6G1LQ04</accession>
<evidence type="ECO:0000313" key="3">
    <source>
        <dbReference type="EMBL" id="KAF2774582.1"/>
    </source>
</evidence>
<dbReference type="GO" id="GO:0005886">
    <property type="term" value="C:plasma membrane"/>
    <property type="evidence" value="ECO:0007669"/>
    <property type="project" value="InterPro"/>
</dbReference>
<evidence type="ECO:0000313" key="4">
    <source>
        <dbReference type="Proteomes" id="UP000799436"/>
    </source>
</evidence>
<dbReference type="GO" id="GO:0031505">
    <property type="term" value="P:fungal-type cell wall organization"/>
    <property type="evidence" value="ECO:0007669"/>
    <property type="project" value="TreeGrafter"/>
</dbReference>